<evidence type="ECO:0000259" key="3">
    <source>
        <dbReference type="Pfam" id="PF13007"/>
    </source>
</evidence>
<dbReference type="PANTHER" id="PTHR33678:SF1">
    <property type="entry name" value="BLL1576 PROTEIN"/>
    <property type="match status" value="1"/>
</dbReference>
<keyword evidence="6" id="KW-1185">Reference proteome</keyword>
<keyword evidence="1" id="KW-0175">Coiled coil</keyword>
<evidence type="ECO:0000313" key="5">
    <source>
        <dbReference type="EMBL" id="KEQ11544.1"/>
    </source>
</evidence>
<dbReference type="STRING" id="1137799.GZ78_28830"/>
<dbReference type="InterPro" id="IPR024463">
    <property type="entry name" value="Transposase_TnpC_homeodom"/>
</dbReference>
<feature type="coiled-coil region" evidence="1">
    <location>
        <begin position="3"/>
        <end position="30"/>
    </location>
</feature>
<evidence type="ECO:0000259" key="4">
    <source>
        <dbReference type="Pfam" id="PF13817"/>
    </source>
</evidence>
<feature type="domain" description="Transposase IS66 central" evidence="2">
    <location>
        <begin position="161"/>
        <end position="443"/>
    </location>
</feature>
<evidence type="ECO:0000256" key="1">
    <source>
        <dbReference type="SAM" id="Coils"/>
    </source>
</evidence>
<comment type="caution">
    <text evidence="5">The sequence shown here is derived from an EMBL/GenBank/DDBJ whole genome shotgun (WGS) entry which is preliminary data.</text>
</comment>
<feature type="domain" description="Transposase TnpC homeodomain" evidence="3">
    <location>
        <begin position="20"/>
        <end position="78"/>
    </location>
</feature>
<protein>
    <submittedName>
        <fullName evidence="5">Transposase</fullName>
    </submittedName>
</protein>
<dbReference type="NCBIfam" id="NF033517">
    <property type="entry name" value="transpos_IS66"/>
    <property type="match status" value="1"/>
</dbReference>
<feature type="domain" description="Transposase IS66 C-terminal" evidence="4">
    <location>
        <begin position="450"/>
        <end position="486"/>
    </location>
</feature>
<dbReference type="Pfam" id="PF13007">
    <property type="entry name" value="LZ_Tnp_IS66"/>
    <property type="match status" value="1"/>
</dbReference>
<name>A0A081MZC1_9GAMM</name>
<dbReference type="Proteomes" id="UP000028073">
    <property type="component" value="Unassembled WGS sequence"/>
</dbReference>
<dbReference type="EMBL" id="JOKH01000014">
    <property type="protein sequence ID" value="KEQ11544.1"/>
    <property type="molecule type" value="Genomic_DNA"/>
</dbReference>
<evidence type="ECO:0000259" key="2">
    <source>
        <dbReference type="Pfam" id="PF03050"/>
    </source>
</evidence>
<dbReference type="AlphaFoldDB" id="A0A081MZC1"/>
<organism evidence="5 6">
    <name type="scientific">Endozoicomonas numazuensis</name>
    <dbReference type="NCBI Taxonomy" id="1137799"/>
    <lineage>
        <taxon>Bacteria</taxon>
        <taxon>Pseudomonadati</taxon>
        <taxon>Pseudomonadota</taxon>
        <taxon>Gammaproteobacteria</taxon>
        <taxon>Oceanospirillales</taxon>
        <taxon>Endozoicomonadaceae</taxon>
        <taxon>Endozoicomonas</taxon>
    </lineage>
</organism>
<reference evidence="5 6" key="1">
    <citation type="submission" date="2014-06" db="EMBL/GenBank/DDBJ databases">
        <title>Whole Genome Sequences of Three Symbiotic Endozoicomonas Bacteria.</title>
        <authorList>
            <person name="Neave M.J."/>
            <person name="Apprill A."/>
            <person name="Voolstra C.R."/>
        </authorList>
    </citation>
    <scope>NUCLEOTIDE SEQUENCE [LARGE SCALE GENOMIC DNA]</scope>
    <source>
        <strain evidence="5 6">DSM 25634</strain>
    </source>
</reference>
<dbReference type="InterPro" id="IPR004291">
    <property type="entry name" value="Transposase_IS66_central"/>
</dbReference>
<gene>
    <name evidence="5" type="ORF">GZ78_28830</name>
</gene>
<dbReference type="Pfam" id="PF03050">
    <property type="entry name" value="DDE_Tnp_IS66"/>
    <property type="match status" value="1"/>
</dbReference>
<dbReference type="InterPro" id="IPR039552">
    <property type="entry name" value="IS66_C"/>
</dbReference>
<dbReference type="Pfam" id="PF13817">
    <property type="entry name" value="DDE_Tnp_IS66_C"/>
    <property type="match status" value="1"/>
</dbReference>
<proteinExistence type="predicted"/>
<accession>A0A081MZC1</accession>
<dbReference type="InterPro" id="IPR052344">
    <property type="entry name" value="Transposase-related"/>
</dbReference>
<dbReference type="eggNOG" id="COG3436">
    <property type="taxonomic scope" value="Bacteria"/>
</dbReference>
<sequence>MQNQQLQSALDASLQKIESLEQQLNWFKRQLFGEKSEKRLTIDNPDQINLGEIFKAPSDLPPPETEIITYERRKKQRPEDCVTDEGLRFDDRVPVEVTELPAPELQGENADQYEIIDYKVTRRLAQRPGSYVIHEQRRPVVRHKPTQTLSTVAVPSGIFDRSIADVSLLAGMLIDKFVFHLPLHWQHQRMALGGVTLSRATLTGLVKRTIELLRPVHDALLQSVLESRVLAMDETPGKAGRKEKGKMQKAWFWPVYGERDEVAFTLSLTRSTRHIEPLLKDFEGVLLTDGYGVYDSYCKKHPEITQAQCWVHTRRYFDRANDDEPEATSHALGLIGKLYRIEKRIRDSNASTEQKKQIRHEESRPLVDEFFDWCYQERQRPELTKTNPLSKALAYAQNHQSSLRVFLDDPDVQMDTNHLERLLRCIPMGRKNWMFCWTETGAEHVAIIQSLLVSCRLRDIDPYKYLVDVLQRVSLHPARQIDELIPRNWKDRFGKNPLKAPLDN</sequence>
<dbReference type="PANTHER" id="PTHR33678">
    <property type="entry name" value="BLL1576 PROTEIN"/>
    <property type="match status" value="1"/>
</dbReference>
<evidence type="ECO:0000313" key="6">
    <source>
        <dbReference type="Proteomes" id="UP000028073"/>
    </source>
</evidence>